<protein>
    <submittedName>
        <fullName evidence="2">Uncharacterized protein</fullName>
    </submittedName>
</protein>
<organism evidence="2 3">
    <name type="scientific">Stylonychia lemnae</name>
    <name type="common">Ciliate</name>
    <dbReference type="NCBI Taxonomy" id="5949"/>
    <lineage>
        <taxon>Eukaryota</taxon>
        <taxon>Sar</taxon>
        <taxon>Alveolata</taxon>
        <taxon>Ciliophora</taxon>
        <taxon>Intramacronucleata</taxon>
        <taxon>Spirotrichea</taxon>
        <taxon>Stichotrichia</taxon>
        <taxon>Sporadotrichida</taxon>
        <taxon>Oxytrichidae</taxon>
        <taxon>Stylonychinae</taxon>
        <taxon>Stylonychia</taxon>
    </lineage>
</organism>
<proteinExistence type="predicted"/>
<dbReference type="Proteomes" id="UP000039865">
    <property type="component" value="Unassembled WGS sequence"/>
</dbReference>
<reference evidence="2 3" key="1">
    <citation type="submission" date="2014-06" db="EMBL/GenBank/DDBJ databases">
        <authorList>
            <person name="Swart Estienne"/>
        </authorList>
    </citation>
    <scope>NUCLEOTIDE SEQUENCE [LARGE SCALE GENOMIC DNA]</scope>
    <source>
        <strain evidence="2 3">130c</strain>
    </source>
</reference>
<dbReference type="AlphaFoldDB" id="A0A078AGE9"/>
<gene>
    <name evidence="2" type="primary">Contig6046.g6470</name>
    <name evidence="2" type="ORF">STYLEM_8905</name>
</gene>
<sequence>MSLSKLNADIGIVTPTPSSNTNFIFNGQKSNNDSNTPSNTSLYFNNNFQLQNVPRFAVESHINNVSIENLPKFMPNSSALERKQINHLGSKVNHHSHQQAKQQVFKHVIQQRLLQQQQEDTQAQTGIMINRKSSGSVGFNINAAAAVVMDSNTTVPKSSEFGFSQQFMAVRQFQSSISQNLTTKQRRFKLNKNKSQVNQTHVLDHPNINASFGVNNNNQNPYNINISGNISTMNNITKNNSISNRGGNYNSNRGIMGSKVGSNLNAHRYITDENKNKNNIAMSISSIRPMTAISREQYNHEARKLRSYLVTNNLIEKQVYSHRAPNECRSVNKSKENTREIIIRKKGKLKRLNNFEEYFLLYSPDQGQDRGKVASDSLFQDPQKFFEVQQELRLVVNLITERKQFRDQQQSNYNSNIVLKNKSNNSSISAKHNNSNSFRFIEQNDLLSRKQSLLFRRKSDQLNTTSSSVGKNSGSKNEVLIKNLNDKGQTSRIINALKGKRIRINFKPAGNKRYYGQQQKLVEYKNQQLQVQLSRRSSMDFMSNRYSVSHMDRSTLCEKFKSTQDKAFSKDHYSKHKDKRVNNTSSYGQINDSQQLQQWPQHQGESKNSSENRNGFFVTMNKDIEHEVGHISQVQQIQANTSKNTNNKKSLFQKQRASLDEQSFRKDIDISKDLKALLKVRENKRNVNYMYRDEEVIVLRSSKHFSNKNRARTSSQALINSSEDQILQQLSPKSIKNNGSQEKIASASSMIAGKLPSQYNVIGLLALDQLKKNNKKIINNSKFVSGIHHRPKTAIRRPLSQVKKLSIFQPIYNA</sequence>
<accession>A0A078AGE9</accession>
<feature type="region of interest" description="Disordered" evidence="1">
    <location>
        <begin position="567"/>
        <end position="614"/>
    </location>
</feature>
<evidence type="ECO:0000313" key="3">
    <source>
        <dbReference type="Proteomes" id="UP000039865"/>
    </source>
</evidence>
<dbReference type="InParanoid" id="A0A078AGE9"/>
<dbReference type="EMBL" id="CCKQ01008456">
    <property type="protein sequence ID" value="CDW79913.1"/>
    <property type="molecule type" value="Genomic_DNA"/>
</dbReference>
<evidence type="ECO:0000256" key="1">
    <source>
        <dbReference type="SAM" id="MobiDB-lite"/>
    </source>
</evidence>
<feature type="compositionally biased region" description="Polar residues" evidence="1">
    <location>
        <begin position="582"/>
        <end position="603"/>
    </location>
</feature>
<evidence type="ECO:0000313" key="2">
    <source>
        <dbReference type="EMBL" id="CDW79913.1"/>
    </source>
</evidence>
<name>A0A078AGE9_STYLE</name>
<keyword evidence="3" id="KW-1185">Reference proteome</keyword>